<dbReference type="NCBIfam" id="TIGR02937">
    <property type="entry name" value="sigma70-ECF"/>
    <property type="match status" value="1"/>
</dbReference>
<dbReference type="PANTHER" id="PTHR43133">
    <property type="entry name" value="RNA POLYMERASE ECF-TYPE SIGMA FACTO"/>
    <property type="match status" value="1"/>
</dbReference>
<feature type="domain" description="RNA polymerase sigma-70 region 2" evidence="5">
    <location>
        <begin position="35"/>
        <end position="105"/>
    </location>
</feature>
<dbReference type="InterPro" id="IPR013325">
    <property type="entry name" value="RNA_pol_sigma_r2"/>
</dbReference>
<dbReference type="Pfam" id="PF08281">
    <property type="entry name" value="Sigma70_r4_2"/>
    <property type="match status" value="1"/>
</dbReference>
<dbReference type="InterPro" id="IPR039425">
    <property type="entry name" value="RNA_pol_sigma-70-like"/>
</dbReference>
<evidence type="ECO:0000259" key="5">
    <source>
        <dbReference type="Pfam" id="PF04542"/>
    </source>
</evidence>
<dbReference type="InterPro" id="IPR007627">
    <property type="entry name" value="RNA_pol_sigma70_r2"/>
</dbReference>
<sequence>MIIVFICDNRLPIQLTMNPLDTPPLLTDRCALTTLYVENHAWLRTWLTYRLRSWGRGVADDLAQDVFLRVLVSREANQPEAIRQPRAYLTRIANCVLVSWRRRNSLEQAWLAALLLLPEPEHPSPEQQSVILETLHEIDALLDALRPRVRQAFLMATLDGMKQKDIAQALGIALPTVKKYIHEGYVACLSQMPDA</sequence>
<accession>A0ABM7LI05</accession>
<organism evidence="7 8">
    <name type="scientific">Pseudomonas solani</name>
    <dbReference type="NCBI Taxonomy" id="2731552"/>
    <lineage>
        <taxon>Bacteria</taxon>
        <taxon>Pseudomonadati</taxon>
        <taxon>Pseudomonadota</taxon>
        <taxon>Gammaproteobacteria</taxon>
        <taxon>Pseudomonadales</taxon>
        <taxon>Pseudomonadaceae</taxon>
        <taxon>Pseudomonas</taxon>
    </lineage>
</organism>
<reference evidence="7" key="1">
    <citation type="submission" date="2020-05" db="EMBL/GenBank/DDBJ databases">
        <title>Complete genome sequence of Pseudomonas sp. Sm006.</title>
        <authorList>
            <person name="Takeuchi K."/>
            <person name="Someya N."/>
        </authorList>
    </citation>
    <scope>NUCLEOTIDE SEQUENCE</scope>
    <source>
        <strain evidence="7">Sm006</strain>
    </source>
</reference>
<dbReference type="InterPro" id="IPR014284">
    <property type="entry name" value="RNA_pol_sigma-70_dom"/>
</dbReference>
<keyword evidence="3" id="KW-0731">Sigma factor</keyword>
<proteinExistence type="inferred from homology"/>
<dbReference type="NCBIfam" id="NF009181">
    <property type="entry name" value="PRK12529.1"/>
    <property type="match status" value="1"/>
</dbReference>
<evidence type="ECO:0000313" key="7">
    <source>
        <dbReference type="EMBL" id="BCD89220.1"/>
    </source>
</evidence>
<comment type="similarity">
    <text evidence="1">Belongs to the sigma-70 factor family. ECF subfamily.</text>
</comment>
<dbReference type="PANTHER" id="PTHR43133:SF63">
    <property type="entry name" value="RNA POLYMERASE SIGMA FACTOR FECI-RELATED"/>
    <property type="match status" value="1"/>
</dbReference>
<dbReference type="SUPFAM" id="SSF88946">
    <property type="entry name" value="Sigma2 domain of RNA polymerase sigma factors"/>
    <property type="match status" value="1"/>
</dbReference>
<evidence type="ECO:0000256" key="4">
    <source>
        <dbReference type="ARBA" id="ARBA00023163"/>
    </source>
</evidence>
<evidence type="ECO:0000256" key="2">
    <source>
        <dbReference type="ARBA" id="ARBA00023015"/>
    </source>
</evidence>
<dbReference type="InterPro" id="IPR013249">
    <property type="entry name" value="RNA_pol_sigma70_r4_t2"/>
</dbReference>
<dbReference type="Proteomes" id="UP001064896">
    <property type="component" value="Chromosome"/>
</dbReference>
<dbReference type="Gene3D" id="1.10.10.10">
    <property type="entry name" value="Winged helix-like DNA-binding domain superfamily/Winged helix DNA-binding domain"/>
    <property type="match status" value="1"/>
</dbReference>
<dbReference type="EMBL" id="AP023081">
    <property type="protein sequence ID" value="BCD89220.1"/>
    <property type="molecule type" value="Genomic_DNA"/>
</dbReference>
<keyword evidence="2" id="KW-0805">Transcription regulation</keyword>
<evidence type="ECO:0000256" key="1">
    <source>
        <dbReference type="ARBA" id="ARBA00010641"/>
    </source>
</evidence>
<feature type="domain" description="RNA polymerase sigma factor 70 region 4 type 2" evidence="6">
    <location>
        <begin position="136"/>
        <end position="188"/>
    </location>
</feature>
<keyword evidence="8" id="KW-1185">Reference proteome</keyword>
<evidence type="ECO:0000256" key="3">
    <source>
        <dbReference type="ARBA" id="ARBA00023082"/>
    </source>
</evidence>
<dbReference type="Pfam" id="PF04542">
    <property type="entry name" value="Sigma70_r2"/>
    <property type="match status" value="1"/>
</dbReference>
<evidence type="ECO:0000313" key="8">
    <source>
        <dbReference type="Proteomes" id="UP001064896"/>
    </source>
</evidence>
<dbReference type="Gene3D" id="1.10.1740.10">
    <property type="match status" value="1"/>
</dbReference>
<dbReference type="InterPro" id="IPR013324">
    <property type="entry name" value="RNA_pol_sigma_r3/r4-like"/>
</dbReference>
<keyword evidence="4" id="KW-0804">Transcription</keyword>
<dbReference type="SUPFAM" id="SSF88659">
    <property type="entry name" value="Sigma3 and sigma4 domains of RNA polymerase sigma factors"/>
    <property type="match status" value="1"/>
</dbReference>
<gene>
    <name evidence="7" type="ORF">PSm6_56270</name>
</gene>
<dbReference type="InterPro" id="IPR036388">
    <property type="entry name" value="WH-like_DNA-bd_sf"/>
</dbReference>
<name>A0ABM7LI05_9PSED</name>
<protein>
    <submittedName>
        <fullName evidence="7">RNA polymerase sigma factor</fullName>
    </submittedName>
</protein>
<evidence type="ECO:0000259" key="6">
    <source>
        <dbReference type="Pfam" id="PF08281"/>
    </source>
</evidence>